<sequence>MHHSEALAEGREVPQGPLTPDPTSWPLSHHHSNRPPQNLSAETHSKGLRKVMGCVPRVRRRLLSLAPWHVNRSARVPIALRFLKRHAWPLQSDNSVQRAREGIHLEEQVRVKCRSQIHHVFRHS</sequence>
<reference evidence="1" key="1">
    <citation type="submission" date="2021-05" db="EMBL/GenBank/DDBJ databases">
        <authorList>
            <person name="Pan Q."/>
            <person name="Jouanno E."/>
            <person name="Zahm M."/>
            <person name="Klopp C."/>
            <person name="Cabau C."/>
            <person name="Louis A."/>
            <person name="Berthelot C."/>
            <person name="Parey E."/>
            <person name="Roest Crollius H."/>
            <person name="Montfort J."/>
            <person name="Robinson-Rechavi M."/>
            <person name="Bouchez O."/>
            <person name="Lampietro C."/>
            <person name="Lopez Roques C."/>
            <person name="Donnadieu C."/>
            <person name="Postlethwait J."/>
            <person name="Bobe J."/>
            <person name="Dillon D."/>
            <person name="Chandos A."/>
            <person name="von Hippel F."/>
            <person name="Guiguen Y."/>
        </authorList>
    </citation>
    <scope>NUCLEOTIDE SEQUENCE</scope>
    <source>
        <strain evidence="1">YG-Jan2019</strain>
    </source>
</reference>
<gene>
    <name evidence="1" type="ORF">DPEC_G00242530</name>
</gene>
<name>A0ACC2FUY3_DALPE</name>
<dbReference type="EMBL" id="CM055748">
    <property type="protein sequence ID" value="KAJ7995244.1"/>
    <property type="molecule type" value="Genomic_DNA"/>
</dbReference>
<evidence type="ECO:0000313" key="1">
    <source>
        <dbReference type="EMBL" id="KAJ7995244.1"/>
    </source>
</evidence>
<accession>A0ACC2FUY3</accession>
<keyword evidence="2" id="KW-1185">Reference proteome</keyword>
<dbReference type="Proteomes" id="UP001157502">
    <property type="component" value="Chromosome 21"/>
</dbReference>
<evidence type="ECO:0000313" key="2">
    <source>
        <dbReference type="Proteomes" id="UP001157502"/>
    </source>
</evidence>
<proteinExistence type="predicted"/>
<comment type="caution">
    <text evidence="1">The sequence shown here is derived from an EMBL/GenBank/DDBJ whole genome shotgun (WGS) entry which is preliminary data.</text>
</comment>
<protein>
    <submittedName>
        <fullName evidence="1">Uncharacterized protein</fullName>
    </submittedName>
</protein>
<organism evidence="1 2">
    <name type="scientific">Dallia pectoralis</name>
    <name type="common">Alaska blackfish</name>
    <dbReference type="NCBI Taxonomy" id="75939"/>
    <lineage>
        <taxon>Eukaryota</taxon>
        <taxon>Metazoa</taxon>
        <taxon>Chordata</taxon>
        <taxon>Craniata</taxon>
        <taxon>Vertebrata</taxon>
        <taxon>Euteleostomi</taxon>
        <taxon>Actinopterygii</taxon>
        <taxon>Neopterygii</taxon>
        <taxon>Teleostei</taxon>
        <taxon>Protacanthopterygii</taxon>
        <taxon>Esociformes</taxon>
        <taxon>Umbridae</taxon>
        <taxon>Dallia</taxon>
    </lineage>
</organism>